<dbReference type="PANTHER" id="PTHR46093">
    <property type="entry name" value="ACYL-COA-BINDING DOMAIN-CONTAINING PROTEIN 5"/>
    <property type="match status" value="1"/>
</dbReference>
<feature type="transmembrane region" description="Helical" evidence="4">
    <location>
        <begin position="483"/>
        <end position="501"/>
    </location>
</feature>
<feature type="region of interest" description="Disordered" evidence="3">
    <location>
        <begin position="971"/>
        <end position="1010"/>
    </location>
</feature>
<organism evidence="7 8">
    <name type="scientific">Lichtheimia corymbifera JMRC:FSU:9682</name>
    <dbReference type="NCBI Taxonomy" id="1263082"/>
    <lineage>
        <taxon>Eukaryota</taxon>
        <taxon>Fungi</taxon>
        <taxon>Fungi incertae sedis</taxon>
        <taxon>Mucoromycota</taxon>
        <taxon>Mucoromycotina</taxon>
        <taxon>Mucoromycetes</taxon>
        <taxon>Mucorales</taxon>
        <taxon>Lichtheimiaceae</taxon>
        <taxon>Lichtheimia</taxon>
    </lineage>
</organism>
<keyword evidence="5" id="KW-0732">Signal</keyword>
<feature type="signal peptide" evidence="5">
    <location>
        <begin position="1"/>
        <end position="21"/>
    </location>
</feature>
<feature type="region of interest" description="Disordered" evidence="3">
    <location>
        <begin position="839"/>
        <end position="871"/>
    </location>
</feature>
<dbReference type="VEuPathDB" id="FungiDB:LCOR_08675.1"/>
<feature type="transmembrane region" description="Helical" evidence="4">
    <location>
        <begin position="426"/>
        <end position="447"/>
    </location>
</feature>
<dbReference type="PANTHER" id="PTHR46093:SF18">
    <property type="entry name" value="FIBRONECTIN TYPE-III DOMAIN-CONTAINING PROTEIN"/>
    <property type="match status" value="1"/>
</dbReference>
<keyword evidence="4" id="KW-0472">Membrane</keyword>
<dbReference type="EMBL" id="CBTN010000049">
    <property type="protein sequence ID" value="CDH57773.1"/>
    <property type="molecule type" value="Genomic_DNA"/>
</dbReference>
<proteinExistence type="predicted"/>
<feature type="compositionally biased region" description="Polar residues" evidence="3">
    <location>
        <begin position="841"/>
        <end position="859"/>
    </location>
</feature>
<dbReference type="InterPro" id="IPR015915">
    <property type="entry name" value="Kelch-typ_b-propeller"/>
</dbReference>
<evidence type="ECO:0000259" key="6">
    <source>
        <dbReference type="Pfam" id="PF24981"/>
    </source>
</evidence>
<feature type="domain" description="Attractin/MKLN-like beta-propeller" evidence="6">
    <location>
        <begin position="127"/>
        <end position="373"/>
    </location>
</feature>
<keyword evidence="4" id="KW-0812">Transmembrane</keyword>
<evidence type="ECO:0000313" key="8">
    <source>
        <dbReference type="Proteomes" id="UP000027586"/>
    </source>
</evidence>
<evidence type="ECO:0000256" key="1">
    <source>
        <dbReference type="ARBA" id="ARBA00022441"/>
    </source>
</evidence>
<feature type="chain" id="PRO_5001655844" description="Attractin/MKLN-like beta-propeller domain-containing protein" evidence="5">
    <location>
        <begin position="22"/>
        <end position="1010"/>
    </location>
</feature>
<evidence type="ECO:0000313" key="7">
    <source>
        <dbReference type="EMBL" id="CDH57773.1"/>
    </source>
</evidence>
<evidence type="ECO:0000256" key="5">
    <source>
        <dbReference type="SAM" id="SignalP"/>
    </source>
</evidence>
<feature type="compositionally biased region" description="Polar residues" evidence="3">
    <location>
        <begin position="1001"/>
        <end position="1010"/>
    </location>
</feature>
<sequence length="1010" mass="113737">MILCSLLYTLLAIIFFVPKSGFVIASSYAVDQEQLARIPYRYASTSFAREGVLYSYGGVTRDAKATTLFTSISFDPTNGSVIYHNVNQSSNAPYASYAQGVLLNDNNRFILFGGTDNITLATTTPNSTMRVFEYRFDNQTWRELIVSSNNNRLPLHRMEFTAKLSYNGNVYLYGGTIHNTRTVLGDAWAFDPETGEFTQLTPPSPPSYVLSNTSSFENDDKNPSTNTGLYGHSAISLSNGIILHLMGTGYYNGTLYDNTVNDTLCNMALLLDTNTHQWRYQPLGGQDIPQQIINGYAALGPDRKTVYLSGGCYGASRTLIRRSVSSNDLSVLNTTSWEWQTPSNVYGDTPKPRFLANAELLLDKYIVVFFGTSEYFWYNDINVLQFGSFANGSFVAQWKNNITTPLLAPIQPMFPNDDSLSSTQKIGIALAVIGIVVLIIILGSWYFGEPVKHLIGRSYYGIIWSIRVGEPLWIGVSHTLTKLALSFMFLAYVIYIVKLVIDSGQSSVDLIEPANHVLLPDIRFCFDGWVDTAVGCETESLSVDDCVSLNYIRRLDMRMHQPYFDYTGAIECHLFHADEYFRLTRTPTIGQQQQCNGSRIQFSFFGTPAEQDTNRFVHVSVYPRGRDPNLDFYYNEEKYMNKQELEKWLYDDSNNLLSSSDKRTSLHFNTSATLSYKLLTHRYLQSSLWNIVGIASAYNSTSEVDATFSPDVQRLLRPGNNPASVNFLDVYPESFVTYTRMEQKLHTLLTSVGSIGGLLSLLVTLNSWLWGSRARAPLGWAHRVLWGRRAHMWLLNGLRTKFGNVSDSVPYVHPVESCLLSQQQADWHSIIDLPRGYHTDSPASSPLEQPTTSSATLQPSDPEIQKKYKFRDSNLTDTSRTQCGDDDDDDDDGVVAASGSCNRCFIVAQELERLQRRVQLNELVMKEYYIDDEVFRNISVAMDIDDKDQQEVSLSRQRSIASSFSSPYDIRRGSLKKHQSRSMPYIPRIVKPMPSHASLPNDISHSASKP</sequence>
<accession>A0A068S5X0</accession>
<dbReference type="OrthoDB" id="432528at2759"/>
<evidence type="ECO:0000256" key="3">
    <source>
        <dbReference type="SAM" id="MobiDB-lite"/>
    </source>
</evidence>
<keyword evidence="2" id="KW-0677">Repeat</keyword>
<dbReference type="InterPro" id="IPR056737">
    <property type="entry name" value="Beta-prop_ATRN-MKLN-like"/>
</dbReference>
<dbReference type="STRING" id="1263082.A0A068S5X0"/>
<feature type="transmembrane region" description="Helical" evidence="4">
    <location>
        <begin position="748"/>
        <end position="770"/>
    </location>
</feature>
<dbReference type="AlphaFoldDB" id="A0A068S5X0"/>
<dbReference type="Gene3D" id="2.120.10.80">
    <property type="entry name" value="Kelch-type beta propeller"/>
    <property type="match status" value="2"/>
</dbReference>
<dbReference type="Pfam" id="PF24981">
    <property type="entry name" value="Beta-prop_ATRN-LZTR1"/>
    <property type="match status" value="1"/>
</dbReference>
<keyword evidence="8" id="KW-1185">Reference proteome</keyword>
<dbReference type="SUPFAM" id="SSF117281">
    <property type="entry name" value="Kelch motif"/>
    <property type="match status" value="1"/>
</dbReference>
<evidence type="ECO:0000256" key="2">
    <source>
        <dbReference type="ARBA" id="ARBA00022737"/>
    </source>
</evidence>
<dbReference type="Proteomes" id="UP000027586">
    <property type="component" value="Unassembled WGS sequence"/>
</dbReference>
<gene>
    <name evidence="7" type="ORF">LCOR_08675.1</name>
</gene>
<evidence type="ECO:0000256" key="4">
    <source>
        <dbReference type="SAM" id="Phobius"/>
    </source>
</evidence>
<keyword evidence="1" id="KW-0880">Kelch repeat</keyword>
<comment type="caution">
    <text evidence="7">The sequence shown here is derived from an EMBL/GenBank/DDBJ whole genome shotgun (WGS) entry which is preliminary data.</text>
</comment>
<name>A0A068S5X0_9FUNG</name>
<protein>
    <recommendedName>
        <fullName evidence="6">Attractin/MKLN-like beta-propeller domain-containing protein</fullName>
    </recommendedName>
</protein>
<reference evidence="7" key="1">
    <citation type="submission" date="2013-08" db="EMBL/GenBank/DDBJ databases">
        <title>Gene expansion shapes genome architecture in the human pathogen Lichtheimia corymbifera: an evolutionary genomics analysis in the ancient terrestrial Mucorales (Mucoromycotina).</title>
        <authorList>
            <person name="Schwartze V.U."/>
            <person name="Winter S."/>
            <person name="Shelest E."/>
            <person name="Marcet-Houben M."/>
            <person name="Horn F."/>
            <person name="Wehner S."/>
            <person name="Hoffmann K."/>
            <person name="Riege K."/>
            <person name="Sammeth M."/>
            <person name="Nowrousian M."/>
            <person name="Valiante V."/>
            <person name="Linde J."/>
            <person name="Jacobsen I.D."/>
            <person name="Marz M."/>
            <person name="Brakhage A.A."/>
            <person name="Gabaldon T."/>
            <person name="Bocker S."/>
            <person name="Voigt K."/>
        </authorList>
    </citation>
    <scope>NUCLEOTIDE SEQUENCE [LARGE SCALE GENOMIC DNA]</scope>
    <source>
        <strain evidence="7">FSU 9682</strain>
    </source>
</reference>
<keyword evidence="4" id="KW-1133">Transmembrane helix</keyword>